<dbReference type="Proteomes" id="UP000187012">
    <property type="component" value="Unassembled WGS sequence"/>
</dbReference>
<proteinExistence type="predicted"/>
<evidence type="ECO:0000313" key="2">
    <source>
        <dbReference type="Proteomes" id="UP000187012"/>
    </source>
</evidence>
<organism evidence="1 2">
    <name type="scientific">Paraburkholderia ribeironis</name>
    <dbReference type="NCBI Taxonomy" id="1247936"/>
    <lineage>
        <taxon>Bacteria</taxon>
        <taxon>Pseudomonadati</taxon>
        <taxon>Pseudomonadota</taxon>
        <taxon>Betaproteobacteria</taxon>
        <taxon>Burkholderiales</taxon>
        <taxon>Burkholderiaceae</taxon>
        <taxon>Paraburkholderia</taxon>
    </lineage>
</organism>
<reference evidence="1 2" key="1">
    <citation type="submission" date="2016-12" db="EMBL/GenBank/DDBJ databases">
        <authorList>
            <person name="Song W.-J."/>
            <person name="Kurnit D.M."/>
        </authorList>
    </citation>
    <scope>NUCLEOTIDE SEQUENCE [LARGE SCALE GENOMIC DNA]</scope>
    <source>
        <strain evidence="1 2">STM7296</strain>
    </source>
</reference>
<keyword evidence="2" id="KW-1185">Reference proteome</keyword>
<accession>A0A1N7S2J7</accession>
<sequence>MRDIPHSHAIQYAVTGSASPLLRFSVFQACYRLGSPCRQGFYGYVIGTFILEREATHG</sequence>
<dbReference type="EMBL" id="CYGX02000028">
    <property type="protein sequence ID" value="SIT41207.1"/>
    <property type="molecule type" value="Genomic_DNA"/>
</dbReference>
<protein>
    <submittedName>
        <fullName evidence="1">Uncharacterized protein</fullName>
    </submittedName>
</protein>
<evidence type="ECO:0000313" key="1">
    <source>
        <dbReference type="EMBL" id="SIT41207.1"/>
    </source>
</evidence>
<dbReference type="AlphaFoldDB" id="A0A1N7S2J7"/>
<name>A0A1N7S2J7_9BURK</name>
<gene>
    <name evidence="1" type="ORF">BN2475_280068</name>
</gene>